<dbReference type="RefSeq" id="WP_076671098.1">
    <property type="nucleotide sequence ID" value="NZ_FTPP01000003.1"/>
</dbReference>
<protein>
    <recommendedName>
        <fullName evidence="4">Aminotransferase</fullName>
        <ecNumber evidence="4">2.6.1.-</ecNumber>
    </recommendedName>
</protein>
<dbReference type="SUPFAM" id="SSF53383">
    <property type="entry name" value="PLP-dependent transferases"/>
    <property type="match status" value="1"/>
</dbReference>
<comment type="cofactor">
    <cofactor evidence="1 4">
        <name>pyridoxal 5'-phosphate</name>
        <dbReference type="ChEBI" id="CHEBI:597326"/>
    </cofactor>
</comment>
<dbReference type="EC" id="2.6.1.-" evidence="4"/>
<keyword evidence="7" id="KW-1185">Reference proteome</keyword>
<dbReference type="GO" id="GO:0030170">
    <property type="term" value="F:pyridoxal phosphate binding"/>
    <property type="evidence" value="ECO:0007669"/>
    <property type="project" value="InterPro"/>
</dbReference>
<dbReference type="PROSITE" id="PS00105">
    <property type="entry name" value="AA_TRANSFER_CLASS_1"/>
    <property type="match status" value="1"/>
</dbReference>
<dbReference type="Gene3D" id="3.90.1150.10">
    <property type="entry name" value="Aspartate Aminotransferase, domain 1"/>
    <property type="match status" value="1"/>
</dbReference>
<dbReference type="InterPro" id="IPR015421">
    <property type="entry name" value="PyrdxlP-dep_Trfase_major"/>
</dbReference>
<reference evidence="7" key="1">
    <citation type="submission" date="2017-01" db="EMBL/GenBank/DDBJ databases">
        <authorList>
            <person name="Varghese N."/>
            <person name="Submissions S."/>
        </authorList>
    </citation>
    <scope>NUCLEOTIDE SEQUENCE [LARGE SCALE GENOMIC DNA]</scope>
    <source>
        <strain evidence="7">LP100</strain>
    </source>
</reference>
<dbReference type="Pfam" id="PF00155">
    <property type="entry name" value="Aminotran_1_2"/>
    <property type="match status" value="1"/>
</dbReference>
<accession>A0A1R3XPR1</accession>
<evidence type="ECO:0000256" key="1">
    <source>
        <dbReference type="ARBA" id="ARBA00001933"/>
    </source>
</evidence>
<dbReference type="InterPro" id="IPR015424">
    <property type="entry name" value="PyrdxlP-dep_Trfase"/>
</dbReference>
<dbReference type="PANTHER" id="PTHR42832">
    <property type="entry name" value="AMINO ACID AMINOTRANSFERASE"/>
    <property type="match status" value="1"/>
</dbReference>
<dbReference type="Gene3D" id="3.40.640.10">
    <property type="entry name" value="Type I PLP-dependent aspartate aminotransferase-like (Major domain)"/>
    <property type="match status" value="1"/>
</dbReference>
<evidence type="ECO:0000256" key="2">
    <source>
        <dbReference type="ARBA" id="ARBA00022576"/>
    </source>
</evidence>
<organism evidence="6 7">
    <name type="scientific">Pontibacter indicus</name>
    <dbReference type="NCBI Taxonomy" id="1317125"/>
    <lineage>
        <taxon>Bacteria</taxon>
        <taxon>Pseudomonadati</taxon>
        <taxon>Bacteroidota</taxon>
        <taxon>Cytophagia</taxon>
        <taxon>Cytophagales</taxon>
        <taxon>Hymenobacteraceae</taxon>
        <taxon>Pontibacter</taxon>
    </lineage>
</organism>
<dbReference type="InterPro" id="IPR004838">
    <property type="entry name" value="NHTrfase_class1_PyrdxlP-BS"/>
</dbReference>
<evidence type="ECO:0000259" key="5">
    <source>
        <dbReference type="Pfam" id="PF00155"/>
    </source>
</evidence>
<dbReference type="PANTHER" id="PTHR42832:SF3">
    <property type="entry name" value="L-GLUTAMINE--4-(METHYLSULFANYL)-2-OXOBUTANOATE AMINOTRANSFERASE"/>
    <property type="match status" value="1"/>
</dbReference>
<dbReference type="CDD" id="cd00609">
    <property type="entry name" value="AAT_like"/>
    <property type="match status" value="1"/>
</dbReference>
<dbReference type="STRING" id="1317125.SAMN05444128_3322"/>
<name>A0A1R3XPR1_9BACT</name>
<gene>
    <name evidence="6" type="ORF">SAMN05444128_3322</name>
</gene>
<dbReference type="EMBL" id="FTPP01000003">
    <property type="protein sequence ID" value="SIT93909.1"/>
    <property type="molecule type" value="Genomic_DNA"/>
</dbReference>
<evidence type="ECO:0000256" key="4">
    <source>
        <dbReference type="RuleBase" id="RU000481"/>
    </source>
</evidence>
<dbReference type="InterPro" id="IPR004839">
    <property type="entry name" value="Aminotransferase_I/II_large"/>
</dbReference>
<dbReference type="InterPro" id="IPR050881">
    <property type="entry name" value="LL-DAP_aminotransferase"/>
</dbReference>
<proteinExistence type="inferred from homology"/>
<feature type="domain" description="Aminotransferase class I/classII large" evidence="5">
    <location>
        <begin position="32"/>
        <end position="381"/>
    </location>
</feature>
<dbReference type="GO" id="GO:0008483">
    <property type="term" value="F:transaminase activity"/>
    <property type="evidence" value="ECO:0007669"/>
    <property type="project" value="UniProtKB-KW"/>
</dbReference>
<dbReference type="Proteomes" id="UP000187181">
    <property type="component" value="Unassembled WGS sequence"/>
</dbReference>
<dbReference type="AlphaFoldDB" id="A0A1R3XPR1"/>
<comment type="similarity">
    <text evidence="4">Belongs to the class-I pyridoxal-phosphate-dependent aminotransferase family.</text>
</comment>
<keyword evidence="2 4" id="KW-0032">Aminotransferase</keyword>
<dbReference type="OrthoDB" id="1489696at2"/>
<sequence length="391" mass="42839">MINPSTRASSTGAYYFSHKLTEISQLEAQGRTILNLGIGNPDLAPDAKVTAALIKAAGQAEAHQYQSYRCTPELRQALGAWYKRCFQVELDYRDEVLPLIGSKEGILHLSLAFLDPGDEVLIPDPGYPIYASAALVAGAKPVPYNLTAAKGWLPDVAELEKLVNPSTKMLWLNFPGNPTGAVASKADLQALVAFAHQHQILLCHDNPYALTLNKEPLSILSIEGAKEVAVELNSLSKSHNMPGWRLGMLAGKATYLDAVARMKSYSDTGIFRPIQEAAIKALEADEAWYKVLQQTYLQRRELVCQLLDTLQCSYATTGAGLYLWAAIPTGWQDSFAYSDYLLSTFDLFVAPGPVYGRNGEGYIRVALTQPAEALEQLLKRVQQHELAGLQV</sequence>
<dbReference type="InterPro" id="IPR015422">
    <property type="entry name" value="PyrdxlP-dep_Trfase_small"/>
</dbReference>
<keyword evidence="3 4" id="KW-0808">Transferase</keyword>
<evidence type="ECO:0000313" key="6">
    <source>
        <dbReference type="EMBL" id="SIT93909.1"/>
    </source>
</evidence>
<evidence type="ECO:0000256" key="3">
    <source>
        <dbReference type="ARBA" id="ARBA00022679"/>
    </source>
</evidence>
<evidence type="ECO:0000313" key="7">
    <source>
        <dbReference type="Proteomes" id="UP000187181"/>
    </source>
</evidence>